<organism evidence="1">
    <name type="scientific">human gut metagenome</name>
    <dbReference type="NCBI Taxonomy" id="408170"/>
    <lineage>
        <taxon>unclassified sequences</taxon>
        <taxon>metagenomes</taxon>
        <taxon>organismal metagenomes</taxon>
    </lineage>
</organism>
<sequence>MKDGYEKIGNGYDGWSMSNNARDAYANGEMPISKWSKTEILNRVREINPKAADLLKNVSVFVLKEKVLKQTSWHHTSMKYNKTAFYIVDEDLVNSLTEKQIAEWSDIKKTVSTKTYKGNFTYVKWIGNGRNVKANVQNLENVNIEERGSFYYVTDNDGSLIV</sequence>
<comment type="caution">
    <text evidence="1">The sequence shown here is derived from an EMBL/GenBank/DDBJ whole genome shotgun (WGS) entry which is preliminary data.</text>
</comment>
<protein>
    <submittedName>
        <fullName evidence="1">Uncharacterized protein</fullName>
    </submittedName>
</protein>
<proteinExistence type="predicted"/>
<reference evidence="1" key="1">
    <citation type="journal article" date="2013" name="Environ. Microbiol.">
        <title>Microbiota from the distal guts of lean and obese adolescents exhibit partial functional redundancy besides clear differences in community structure.</title>
        <authorList>
            <person name="Ferrer M."/>
            <person name="Ruiz A."/>
            <person name="Lanza F."/>
            <person name="Haange S.B."/>
            <person name="Oberbach A."/>
            <person name="Till H."/>
            <person name="Bargiela R."/>
            <person name="Campoy C."/>
            <person name="Segura M.T."/>
            <person name="Richter M."/>
            <person name="von Bergen M."/>
            <person name="Seifert J."/>
            <person name="Suarez A."/>
        </authorList>
    </citation>
    <scope>NUCLEOTIDE SEQUENCE</scope>
</reference>
<dbReference type="EMBL" id="AJWZ01008953">
    <property type="protein sequence ID" value="EKC52684.1"/>
    <property type="molecule type" value="Genomic_DNA"/>
</dbReference>
<feature type="non-terminal residue" evidence="1">
    <location>
        <position position="162"/>
    </location>
</feature>
<gene>
    <name evidence="1" type="ORF">OBE_12966</name>
</gene>
<evidence type="ECO:0000313" key="1">
    <source>
        <dbReference type="EMBL" id="EKC52684.1"/>
    </source>
</evidence>
<accession>K1SB69</accession>
<name>K1SB69_9ZZZZ</name>
<dbReference type="AlphaFoldDB" id="K1SB69"/>